<dbReference type="InterPro" id="IPR052955">
    <property type="entry name" value="UPF0703_membrane_permease"/>
</dbReference>
<name>A0ABS9GXN8_9BACL</name>
<dbReference type="InterPro" id="IPR015402">
    <property type="entry name" value="DUF1980"/>
</dbReference>
<proteinExistence type="predicted"/>
<organism evidence="5 6">
    <name type="scientific">Pseudalkalibacillus berkeleyi</name>
    <dbReference type="NCBI Taxonomy" id="1069813"/>
    <lineage>
        <taxon>Bacteria</taxon>
        <taxon>Bacillati</taxon>
        <taxon>Bacillota</taxon>
        <taxon>Bacilli</taxon>
        <taxon>Bacillales</taxon>
        <taxon>Fictibacillaceae</taxon>
        <taxon>Pseudalkalibacillus</taxon>
    </lineage>
</organism>
<feature type="transmembrane region" description="Helical" evidence="2">
    <location>
        <begin position="38"/>
        <end position="59"/>
    </location>
</feature>
<dbReference type="Pfam" id="PF09323">
    <property type="entry name" value="DUF1980"/>
    <property type="match status" value="1"/>
</dbReference>
<dbReference type="InterPro" id="IPR048447">
    <property type="entry name" value="DUF1980_C"/>
</dbReference>
<comment type="caution">
    <text evidence="5">The sequence shown here is derived from an EMBL/GenBank/DDBJ whole genome shotgun (WGS) entry which is preliminary data.</text>
</comment>
<reference evidence="5 6" key="1">
    <citation type="submission" date="2022-01" db="EMBL/GenBank/DDBJ databases">
        <title>Alkalihalobacillus sp. EGI L200015, a novel bacterium isolated from a salt lake sediment.</title>
        <authorList>
            <person name="Gao L."/>
            <person name="Fang B.-Z."/>
            <person name="Li W.-J."/>
        </authorList>
    </citation>
    <scope>NUCLEOTIDE SEQUENCE [LARGE SCALE GENOMIC DNA]</scope>
    <source>
        <strain evidence="5 6">KCTC 12718</strain>
    </source>
</reference>
<dbReference type="NCBIfam" id="TIGR03943">
    <property type="entry name" value="TIGR03943 family putative permease subunit"/>
    <property type="match status" value="1"/>
</dbReference>
<dbReference type="PANTHER" id="PTHR40047">
    <property type="entry name" value="UPF0703 PROTEIN YCGQ"/>
    <property type="match status" value="1"/>
</dbReference>
<dbReference type="RefSeq" id="WP_236330900.1">
    <property type="nucleotide sequence ID" value="NZ_JAKIJS010000001.1"/>
</dbReference>
<feature type="transmembrane region" description="Helical" evidence="2">
    <location>
        <begin position="79"/>
        <end position="99"/>
    </location>
</feature>
<keyword evidence="2" id="KW-1133">Transmembrane helix</keyword>
<keyword evidence="2" id="KW-0472">Membrane</keyword>
<feature type="transmembrane region" description="Helical" evidence="2">
    <location>
        <begin position="6"/>
        <end position="26"/>
    </location>
</feature>
<evidence type="ECO:0000256" key="2">
    <source>
        <dbReference type="SAM" id="Phobius"/>
    </source>
</evidence>
<dbReference type="Pfam" id="PF21537">
    <property type="entry name" value="DUF1980_C"/>
    <property type="match status" value="1"/>
</dbReference>
<sequence length="314" mass="35986">MNNQFYINLRAIILFGFAFLLCSFIYSGKIQYYIAPQMMKFIYFAAGTFFVLGVVQMFRSEDSEEHCLCGHDHADTSKPFMRFSVYFLFLLPLLTGFVFPDKVLDSAMAEKKGVSLTGTVGMKASASKSDKPLEKTQSDSDTPNADAYLEDPEKYMEELDEKYSDDSPDTESDFDYDEYYLEIADKYEDKERIKITDDNYADLVDSITIFLDRFEGKEIEVKGFVYRENGMEQNQLVVARFLMSCCSADTSVIGMMATGSDLDQIDDDSWVKVTGTISHTTYEENRIPLIEVKEVDKIKKPDTPYVYQDLGFFK</sequence>
<feature type="domain" description="DUF1980" evidence="4">
    <location>
        <begin position="175"/>
        <end position="308"/>
    </location>
</feature>
<evidence type="ECO:0000259" key="4">
    <source>
        <dbReference type="Pfam" id="PF21537"/>
    </source>
</evidence>
<dbReference type="Proteomes" id="UP001649381">
    <property type="component" value="Unassembled WGS sequence"/>
</dbReference>
<evidence type="ECO:0000259" key="3">
    <source>
        <dbReference type="Pfam" id="PF09323"/>
    </source>
</evidence>
<evidence type="ECO:0000313" key="6">
    <source>
        <dbReference type="Proteomes" id="UP001649381"/>
    </source>
</evidence>
<dbReference type="EMBL" id="JAKIJS010000001">
    <property type="protein sequence ID" value="MCF6136353.1"/>
    <property type="molecule type" value="Genomic_DNA"/>
</dbReference>
<protein>
    <submittedName>
        <fullName evidence="5">TIGR03943 family protein</fullName>
    </submittedName>
</protein>
<feature type="compositionally biased region" description="Basic and acidic residues" evidence="1">
    <location>
        <begin position="128"/>
        <end position="138"/>
    </location>
</feature>
<gene>
    <name evidence="5" type="ORF">L2716_01340</name>
</gene>
<dbReference type="PANTHER" id="PTHR40047:SF1">
    <property type="entry name" value="UPF0703 PROTEIN YCGQ"/>
    <property type="match status" value="1"/>
</dbReference>
<keyword evidence="6" id="KW-1185">Reference proteome</keyword>
<keyword evidence="2" id="KW-0812">Transmembrane</keyword>
<evidence type="ECO:0000313" key="5">
    <source>
        <dbReference type="EMBL" id="MCF6136353.1"/>
    </source>
</evidence>
<evidence type="ECO:0000256" key="1">
    <source>
        <dbReference type="SAM" id="MobiDB-lite"/>
    </source>
</evidence>
<dbReference type="InterPro" id="IPR048493">
    <property type="entry name" value="DUF1980_N"/>
</dbReference>
<accession>A0ABS9GXN8</accession>
<feature type="domain" description="DUF1980" evidence="3">
    <location>
        <begin position="9"/>
        <end position="114"/>
    </location>
</feature>
<feature type="region of interest" description="Disordered" evidence="1">
    <location>
        <begin position="125"/>
        <end position="147"/>
    </location>
</feature>